<name>A0A815AL22_ADIRI</name>
<reference evidence="2" key="1">
    <citation type="submission" date="2021-02" db="EMBL/GenBank/DDBJ databases">
        <authorList>
            <person name="Nowell W R."/>
        </authorList>
    </citation>
    <scope>NUCLEOTIDE SEQUENCE</scope>
</reference>
<dbReference type="OrthoDB" id="10067257at2759"/>
<sequence>RCTNIGTKLTSLLHGHCNKLGLNFNEKVQIVKSAGDKKATEFTYKLPCNKAHHDTVIKSLKETCKEKDLTDTATNENQPDEDDSSSSSESAEKKPATAAPAKPATAAPAKPATAAPPKKVTSKSGKTVKPSKPAQVDCDKDHQIKVENDGSLTGTIRVGGCHASRFARRPSRCTNIGTKLTSLLHGHCNKLGLNFNEKVQIVKSAGDKKATEFTYKLPCNKAHHDTVIKSLKETCKEKDLTDTATNENQPDEDDSSSSSESAEKKPATAAPAKPATAAPAKPATAAPAKPTAAPPKKVTKKSGKTVKPSKPAQVDCDKDHQIKVENDGSLTGTIRLGGCRASRFARRPGRCTNIGTKLTSLLHGHCNKLGLNFNEKVQIVKSAGDKKATEFTYKLPCNKAHHDTVIKSLKETCKEKDLTDTATNENQPDEDDSSSSSESVEKKHSTAKTVTGKKETGKKKSAAQSADVCDTGLF</sequence>
<dbReference type="Proteomes" id="UP000663852">
    <property type="component" value="Unassembled WGS sequence"/>
</dbReference>
<evidence type="ECO:0000256" key="1">
    <source>
        <dbReference type="SAM" id="MobiDB-lite"/>
    </source>
</evidence>
<comment type="caution">
    <text evidence="2">The sequence shown here is derived from an EMBL/GenBank/DDBJ whole genome shotgun (WGS) entry which is preliminary data.</text>
</comment>
<feature type="region of interest" description="Disordered" evidence="1">
    <location>
        <begin position="417"/>
        <end position="474"/>
    </location>
</feature>
<feature type="non-terminal residue" evidence="2">
    <location>
        <position position="1"/>
    </location>
</feature>
<evidence type="ECO:0000313" key="2">
    <source>
        <dbReference type="EMBL" id="CAF1258781.1"/>
    </source>
</evidence>
<protein>
    <submittedName>
        <fullName evidence="2">Uncharacterized protein</fullName>
    </submittedName>
</protein>
<feature type="region of interest" description="Disordered" evidence="1">
    <location>
        <begin position="68"/>
        <end position="140"/>
    </location>
</feature>
<proteinExistence type="predicted"/>
<evidence type="ECO:0000313" key="3">
    <source>
        <dbReference type="Proteomes" id="UP000663852"/>
    </source>
</evidence>
<gene>
    <name evidence="2" type="ORF">EDS130_LOCUS28395</name>
</gene>
<accession>A0A815AL22</accession>
<dbReference type="AlphaFoldDB" id="A0A815AL22"/>
<feature type="compositionally biased region" description="Low complexity" evidence="1">
    <location>
        <begin position="96"/>
        <end position="133"/>
    </location>
</feature>
<dbReference type="EMBL" id="CAJNOJ010000185">
    <property type="protein sequence ID" value="CAF1258781.1"/>
    <property type="molecule type" value="Genomic_DNA"/>
</dbReference>
<feature type="compositionally biased region" description="Low complexity" evidence="1">
    <location>
        <begin position="267"/>
        <end position="296"/>
    </location>
</feature>
<feature type="region of interest" description="Disordered" evidence="1">
    <location>
        <begin position="239"/>
        <end position="318"/>
    </location>
</feature>
<organism evidence="2 3">
    <name type="scientific">Adineta ricciae</name>
    <name type="common">Rotifer</name>
    <dbReference type="NCBI Taxonomy" id="249248"/>
    <lineage>
        <taxon>Eukaryota</taxon>
        <taxon>Metazoa</taxon>
        <taxon>Spiralia</taxon>
        <taxon>Gnathifera</taxon>
        <taxon>Rotifera</taxon>
        <taxon>Eurotatoria</taxon>
        <taxon>Bdelloidea</taxon>
        <taxon>Adinetida</taxon>
        <taxon>Adinetidae</taxon>
        <taxon>Adineta</taxon>
    </lineage>
</organism>